<reference evidence="1 2" key="1">
    <citation type="journal article" date="2019" name="Int. J. Syst. Evol. Microbiol.">
        <title>The Global Catalogue of Microorganisms (GCM) 10K type strain sequencing project: providing services to taxonomists for standard genome sequencing and annotation.</title>
        <authorList>
            <consortium name="The Broad Institute Genomics Platform"/>
            <consortium name="The Broad Institute Genome Sequencing Center for Infectious Disease"/>
            <person name="Wu L."/>
            <person name="Ma J."/>
        </authorList>
    </citation>
    <scope>NUCLEOTIDE SEQUENCE [LARGE SCALE GENOMIC DNA]</scope>
    <source>
        <strain evidence="1 2">JCM 6923</strain>
    </source>
</reference>
<comment type="caution">
    <text evidence="1">The sequence shown here is derived from an EMBL/GenBank/DDBJ whole genome shotgun (WGS) entry which is preliminary data.</text>
</comment>
<dbReference type="EMBL" id="BAAATL010000016">
    <property type="protein sequence ID" value="GAA2489365.1"/>
    <property type="molecule type" value="Genomic_DNA"/>
</dbReference>
<dbReference type="Proteomes" id="UP001501721">
    <property type="component" value="Unassembled WGS sequence"/>
</dbReference>
<accession>A0ABN3LTM3</accession>
<evidence type="ECO:0000313" key="2">
    <source>
        <dbReference type="Proteomes" id="UP001501721"/>
    </source>
</evidence>
<gene>
    <name evidence="1" type="ORF">GCM10010422_39630</name>
</gene>
<keyword evidence="2" id="KW-1185">Reference proteome</keyword>
<proteinExistence type="predicted"/>
<name>A0ABN3LTM3_9ACTN</name>
<dbReference type="RefSeq" id="WP_346164812.1">
    <property type="nucleotide sequence ID" value="NZ_BAAATL010000016.1"/>
</dbReference>
<sequence>MAAQSVASRVVAACERPGPVSDAVARTADEQIAGYHQLNVRLHQLPVDAVGLDELTRRAGRLFASNQWILHQAVTLMSAAIGPDARVEAARQRLHGLGRPGDGLRQLRDEVRDLAERAREQETAT</sequence>
<organism evidence="1 2">
    <name type="scientific">Streptomyces graminearus</name>
    <dbReference type="NCBI Taxonomy" id="284030"/>
    <lineage>
        <taxon>Bacteria</taxon>
        <taxon>Bacillati</taxon>
        <taxon>Actinomycetota</taxon>
        <taxon>Actinomycetes</taxon>
        <taxon>Kitasatosporales</taxon>
        <taxon>Streptomycetaceae</taxon>
        <taxon>Streptomyces</taxon>
    </lineage>
</organism>
<protein>
    <submittedName>
        <fullName evidence="1">Uncharacterized protein</fullName>
    </submittedName>
</protein>
<evidence type="ECO:0000313" key="1">
    <source>
        <dbReference type="EMBL" id="GAA2489365.1"/>
    </source>
</evidence>